<dbReference type="PROSITE" id="PS51257">
    <property type="entry name" value="PROKAR_LIPOPROTEIN"/>
    <property type="match status" value="1"/>
</dbReference>
<feature type="compositionally biased region" description="Low complexity" evidence="1">
    <location>
        <begin position="41"/>
        <end position="50"/>
    </location>
</feature>
<accession>A0A316FF28</accession>
<dbReference type="InterPro" id="IPR013766">
    <property type="entry name" value="Thioredoxin_domain"/>
</dbReference>
<dbReference type="RefSeq" id="WP_109764816.1">
    <property type="nucleotide sequence ID" value="NZ_QGGU01000013.1"/>
</dbReference>
<feature type="region of interest" description="Disordered" evidence="1">
    <location>
        <begin position="27"/>
        <end position="50"/>
    </location>
</feature>
<organism evidence="4 5">
    <name type="scientific">Pleionea mediterranea</name>
    <dbReference type="NCBI Taxonomy" id="523701"/>
    <lineage>
        <taxon>Bacteria</taxon>
        <taxon>Pseudomonadati</taxon>
        <taxon>Pseudomonadota</taxon>
        <taxon>Gammaproteobacteria</taxon>
        <taxon>Oceanospirillales</taxon>
        <taxon>Pleioneaceae</taxon>
        <taxon>Pleionea</taxon>
    </lineage>
</organism>
<name>A0A316FF28_9GAMM</name>
<feature type="domain" description="Thioredoxin" evidence="3">
    <location>
        <begin position="63"/>
        <end position="189"/>
    </location>
</feature>
<feature type="signal peptide" evidence="2">
    <location>
        <begin position="1"/>
        <end position="18"/>
    </location>
</feature>
<dbReference type="GO" id="GO:0016853">
    <property type="term" value="F:isomerase activity"/>
    <property type="evidence" value="ECO:0007669"/>
    <property type="project" value="UniProtKB-KW"/>
</dbReference>
<dbReference type="EMBL" id="QGGU01000013">
    <property type="protein sequence ID" value="PWK46380.1"/>
    <property type="molecule type" value="Genomic_DNA"/>
</dbReference>
<comment type="caution">
    <text evidence="4">The sequence shown here is derived from an EMBL/GenBank/DDBJ whole genome shotgun (WGS) entry which is preliminary data.</text>
</comment>
<feature type="chain" id="PRO_5016382427" evidence="2">
    <location>
        <begin position="19"/>
        <end position="189"/>
    </location>
</feature>
<dbReference type="AlphaFoldDB" id="A0A316FF28"/>
<reference evidence="4 5" key="1">
    <citation type="submission" date="2018-05" db="EMBL/GenBank/DDBJ databases">
        <title>Genomic Encyclopedia of Type Strains, Phase IV (KMG-IV): sequencing the most valuable type-strain genomes for metagenomic binning, comparative biology and taxonomic classification.</title>
        <authorList>
            <person name="Goeker M."/>
        </authorList>
    </citation>
    <scope>NUCLEOTIDE SEQUENCE [LARGE SCALE GENOMIC DNA]</scope>
    <source>
        <strain evidence="4 5">DSM 25350</strain>
    </source>
</reference>
<keyword evidence="2" id="KW-0732">Signal</keyword>
<dbReference type="SUPFAM" id="SSF52833">
    <property type="entry name" value="Thioredoxin-like"/>
    <property type="match status" value="1"/>
</dbReference>
<dbReference type="OrthoDB" id="6398367at2"/>
<evidence type="ECO:0000256" key="1">
    <source>
        <dbReference type="SAM" id="MobiDB-lite"/>
    </source>
</evidence>
<dbReference type="Gene3D" id="3.40.30.10">
    <property type="entry name" value="Glutaredoxin"/>
    <property type="match status" value="1"/>
</dbReference>
<evidence type="ECO:0000313" key="5">
    <source>
        <dbReference type="Proteomes" id="UP000245790"/>
    </source>
</evidence>
<proteinExistence type="predicted"/>
<dbReference type="InterPro" id="IPR036249">
    <property type="entry name" value="Thioredoxin-like_sf"/>
</dbReference>
<dbReference type="Proteomes" id="UP000245790">
    <property type="component" value="Unassembled WGS sequence"/>
</dbReference>
<evidence type="ECO:0000259" key="3">
    <source>
        <dbReference type="PROSITE" id="PS51352"/>
    </source>
</evidence>
<keyword evidence="5" id="KW-1185">Reference proteome</keyword>
<sequence length="189" mass="21002">MKLSFRALLFLFSVSLMACSQLPSSSLADSTSPSNHQPPQSTESNHRSSSSRLPYALGAITQQQLFDAYPTFSKAYQQYQVTPEDRSALQQLSQATELVIVFGSWCHDSQREVPRILKLIDSANNTAIKTTLVAVGYNKQIPEAANPHRLAIQYTPTIFVIDQQGKELGRFIERPDTNWAADITAAINQ</sequence>
<dbReference type="Pfam" id="PF14595">
    <property type="entry name" value="Thioredoxin_9"/>
    <property type="match status" value="1"/>
</dbReference>
<evidence type="ECO:0000256" key="2">
    <source>
        <dbReference type="SAM" id="SignalP"/>
    </source>
</evidence>
<keyword evidence="4" id="KW-0413">Isomerase</keyword>
<protein>
    <submittedName>
        <fullName evidence="4">Thiol-disulfide isomerase/thioredoxin</fullName>
    </submittedName>
</protein>
<evidence type="ECO:0000313" key="4">
    <source>
        <dbReference type="EMBL" id="PWK46380.1"/>
    </source>
</evidence>
<dbReference type="PROSITE" id="PS51352">
    <property type="entry name" value="THIOREDOXIN_2"/>
    <property type="match status" value="1"/>
</dbReference>
<gene>
    <name evidence="4" type="ORF">C8D97_11365</name>
</gene>